<protein>
    <submittedName>
        <fullName evidence="1">Uncharacterized protein</fullName>
    </submittedName>
</protein>
<evidence type="ECO:0000313" key="1">
    <source>
        <dbReference type="EMBL" id="ACS83931.1"/>
    </source>
</evidence>
<accession>C6C6L2</accession>
<reference evidence="1" key="1">
    <citation type="submission" date="2009-06" db="EMBL/GenBank/DDBJ databases">
        <title>Complete sequence of Dickeya dadantii Ech703.</title>
        <authorList>
            <consortium name="US DOE Joint Genome Institute"/>
            <person name="Lucas S."/>
            <person name="Copeland A."/>
            <person name="Lapidus A."/>
            <person name="Glavina del Rio T."/>
            <person name="Dalin E."/>
            <person name="Tice H."/>
            <person name="Bruce D."/>
            <person name="Goodwin L."/>
            <person name="Pitluck S."/>
            <person name="Chertkov O."/>
            <person name="Brettin T."/>
            <person name="Detter J.C."/>
            <person name="Han C."/>
            <person name="Larimer F."/>
            <person name="Land M."/>
            <person name="Hauser L."/>
            <person name="Kyrpides N."/>
            <person name="Mikhailova N."/>
            <person name="Balakrishnan V."/>
            <person name="Glasner J."/>
            <person name="Perna N.T."/>
        </authorList>
    </citation>
    <scope>NUCLEOTIDE SEQUENCE [LARGE SCALE GENOMIC DNA]</scope>
    <source>
        <strain evidence="1">Ech703</strain>
    </source>
</reference>
<dbReference type="KEGG" id="dda:Dd703_0112"/>
<dbReference type="RefSeq" id="WP_012763754.1">
    <property type="nucleotide sequence ID" value="NC_012880.1"/>
</dbReference>
<evidence type="ECO:0000313" key="2">
    <source>
        <dbReference type="Proteomes" id="UP000002734"/>
    </source>
</evidence>
<dbReference type="AlphaFoldDB" id="C6C6L2"/>
<sequence>MTLCIQPANMVWRTFSSQDDLSPHPSQDMMADYLRAFFLSHGETQEPDNEWLDRWLNSGQLSFVHMMQALLPELQTRHLLQDIDLALFAHWTPDTDIGCAVPNALINACGARQAFGLSISDRGLAAPLFALYAIDEYLTGDPSRQKALLMIADQDLAPYPSERLRQLQPRKNCSLILIEKHAPAQASGLVYEGYYRQPYASDGDLTLTVRQLLARVREQHADPLPITLLVGATLFVALQNGVGDAQLAQVAESLLCAAPFVYLKTAAQPDNRYLMVVAEARHLTACAFRCQPDRNPFPHSPVLTR</sequence>
<keyword evidence="2" id="KW-1185">Reference proteome</keyword>
<organism evidence="1 2">
    <name type="scientific">Musicola paradisiaca (strain Ech703)</name>
    <name type="common">Dickeya paradisiaca</name>
    <name type="synonym">Dickeya dadantii</name>
    <dbReference type="NCBI Taxonomy" id="579405"/>
    <lineage>
        <taxon>Bacteria</taxon>
        <taxon>Pseudomonadati</taxon>
        <taxon>Pseudomonadota</taxon>
        <taxon>Gammaproteobacteria</taxon>
        <taxon>Enterobacterales</taxon>
        <taxon>Pectobacteriaceae</taxon>
        <taxon>Musicola</taxon>
    </lineage>
</organism>
<dbReference type="Proteomes" id="UP000002734">
    <property type="component" value="Chromosome"/>
</dbReference>
<dbReference type="EMBL" id="CP001654">
    <property type="protein sequence ID" value="ACS83931.1"/>
    <property type="molecule type" value="Genomic_DNA"/>
</dbReference>
<name>C6C6L2_MUSP7</name>
<dbReference type="eggNOG" id="ENOG5033RJ1">
    <property type="taxonomic scope" value="Bacteria"/>
</dbReference>
<dbReference type="HOGENOM" id="CLU_949477_0_0_6"/>
<proteinExistence type="predicted"/>
<dbReference type="STRING" id="579405.Dd703_0112"/>
<gene>
    <name evidence="1" type="ordered locus">Dd703_0112</name>
</gene>